<keyword evidence="2" id="KW-1185">Reference proteome</keyword>
<sequence length="120" mass="13381">MITRTVACAWTLAKTLEAPNRGGTLMLSTITGGRSLGARGHSSLQIQLWSRKLLLRGLHAVKRSHHLCFTKTLTLALFSPSGRSSKLLLQIPKWSAFTQSHHDCTPTYVYRRRRQGEGPV</sequence>
<dbReference type="AlphaFoldDB" id="A0AAD6FD55"/>
<reference evidence="1" key="1">
    <citation type="submission" date="2022-11" db="EMBL/GenBank/DDBJ databases">
        <title>Chromosome-level genome of Pogonophryne albipinna.</title>
        <authorList>
            <person name="Jo E."/>
        </authorList>
    </citation>
    <scope>NUCLEOTIDE SEQUENCE</scope>
    <source>
        <strain evidence="1">SGF0006</strain>
        <tissue evidence="1">Muscle</tissue>
    </source>
</reference>
<dbReference type="Proteomes" id="UP001219934">
    <property type="component" value="Unassembled WGS sequence"/>
</dbReference>
<evidence type="ECO:0000313" key="2">
    <source>
        <dbReference type="Proteomes" id="UP001219934"/>
    </source>
</evidence>
<name>A0AAD6FD55_9TELE</name>
<organism evidence="1 2">
    <name type="scientific">Pogonophryne albipinna</name>
    <dbReference type="NCBI Taxonomy" id="1090488"/>
    <lineage>
        <taxon>Eukaryota</taxon>
        <taxon>Metazoa</taxon>
        <taxon>Chordata</taxon>
        <taxon>Craniata</taxon>
        <taxon>Vertebrata</taxon>
        <taxon>Euteleostomi</taxon>
        <taxon>Actinopterygii</taxon>
        <taxon>Neopterygii</taxon>
        <taxon>Teleostei</taxon>
        <taxon>Neoteleostei</taxon>
        <taxon>Acanthomorphata</taxon>
        <taxon>Eupercaria</taxon>
        <taxon>Perciformes</taxon>
        <taxon>Notothenioidei</taxon>
        <taxon>Pogonophryne</taxon>
    </lineage>
</organism>
<comment type="caution">
    <text evidence="1">The sequence shown here is derived from an EMBL/GenBank/DDBJ whole genome shotgun (WGS) entry which is preliminary data.</text>
</comment>
<dbReference type="EMBL" id="JAPTMU010000017">
    <property type="protein sequence ID" value="KAJ4929367.1"/>
    <property type="molecule type" value="Genomic_DNA"/>
</dbReference>
<evidence type="ECO:0000313" key="1">
    <source>
        <dbReference type="EMBL" id="KAJ4929367.1"/>
    </source>
</evidence>
<gene>
    <name evidence="1" type="ORF">JOQ06_004976</name>
</gene>
<proteinExistence type="predicted"/>
<protein>
    <submittedName>
        <fullName evidence="1">Uncharacterized protein</fullName>
    </submittedName>
</protein>
<accession>A0AAD6FD55</accession>